<organism evidence="13 14">
    <name type="scientific">Streptomyces evansiae</name>
    <dbReference type="NCBI Taxonomy" id="3075535"/>
    <lineage>
        <taxon>Bacteria</taxon>
        <taxon>Bacillati</taxon>
        <taxon>Actinomycetota</taxon>
        <taxon>Actinomycetes</taxon>
        <taxon>Kitasatosporales</taxon>
        <taxon>Streptomycetaceae</taxon>
        <taxon>Streptomyces</taxon>
    </lineage>
</organism>
<keyword evidence="5" id="KW-0547">Nucleotide-binding</keyword>
<dbReference type="Pfam" id="PF02518">
    <property type="entry name" value="HATPase_c"/>
    <property type="match status" value="1"/>
</dbReference>
<feature type="domain" description="Putative sensor" evidence="12">
    <location>
        <begin position="59"/>
        <end position="237"/>
    </location>
</feature>
<feature type="transmembrane region" description="Helical" evidence="9">
    <location>
        <begin position="202"/>
        <end position="222"/>
    </location>
</feature>
<dbReference type="RefSeq" id="WP_010269218.1">
    <property type="nucleotide sequence ID" value="NZ_JAVRET010000060.1"/>
</dbReference>
<keyword evidence="4" id="KW-0808">Transferase</keyword>
<evidence type="ECO:0000256" key="5">
    <source>
        <dbReference type="ARBA" id="ARBA00022741"/>
    </source>
</evidence>
<keyword evidence="14" id="KW-1185">Reference proteome</keyword>
<evidence type="ECO:0000256" key="6">
    <source>
        <dbReference type="ARBA" id="ARBA00022777"/>
    </source>
</evidence>
<evidence type="ECO:0000256" key="7">
    <source>
        <dbReference type="ARBA" id="ARBA00022840"/>
    </source>
</evidence>
<evidence type="ECO:0000256" key="3">
    <source>
        <dbReference type="ARBA" id="ARBA00022553"/>
    </source>
</evidence>
<dbReference type="InterPro" id="IPR025828">
    <property type="entry name" value="Put_sensor_dom"/>
</dbReference>
<keyword evidence="8" id="KW-0902">Two-component regulatory system</keyword>
<feature type="transmembrane region" description="Helical" evidence="9">
    <location>
        <begin position="151"/>
        <end position="174"/>
    </location>
</feature>
<dbReference type="Gene3D" id="1.20.5.1930">
    <property type="match status" value="1"/>
</dbReference>
<name>A0ABU2R538_9ACTN</name>
<dbReference type="InterPro" id="IPR050482">
    <property type="entry name" value="Sensor_HK_TwoCompSys"/>
</dbReference>
<keyword evidence="9" id="KW-1133">Transmembrane helix</keyword>
<feature type="domain" description="Histidine kinase/HSP90-like ATPase" evidence="10">
    <location>
        <begin position="372"/>
        <end position="453"/>
    </location>
</feature>
<evidence type="ECO:0000313" key="13">
    <source>
        <dbReference type="EMBL" id="MDT0411807.1"/>
    </source>
</evidence>
<comment type="caution">
    <text evidence="13">The sequence shown here is derived from an EMBL/GenBank/DDBJ whole genome shotgun (WGS) entry which is preliminary data.</text>
</comment>
<evidence type="ECO:0000256" key="2">
    <source>
        <dbReference type="ARBA" id="ARBA00012438"/>
    </source>
</evidence>
<feature type="domain" description="Signal transduction histidine kinase subgroup 3 dimerisation and phosphoacceptor" evidence="11">
    <location>
        <begin position="266"/>
        <end position="333"/>
    </location>
</feature>
<keyword evidence="9" id="KW-0472">Membrane</keyword>
<reference evidence="14" key="1">
    <citation type="submission" date="2023-07" db="EMBL/GenBank/DDBJ databases">
        <title>30 novel species of actinomycetes from the DSMZ collection.</title>
        <authorList>
            <person name="Nouioui I."/>
        </authorList>
    </citation>
    <scope>NUCLEOTIDE SEQUENCE [LARGE SCALE GENOMIC DNA]</scope>
    <source>
        <strain evidence="14">DSM 41979</strain>
    </source>
</reference>
<protein>
    <recommendedName>
        <fullName evidence="2">histidine kinase</fullName>
        <ecNumber evidence="2">2.7.13.3</ecNumber>
    </recommendedName>
</protein>
<comment type="catalytic activity">
    <reaction evidence="1">
        <text>ATP + protein L-histidine = ADP + protein N-phospho-L-histidine.</text>
        <dbReference type="EC" id="2.7.13.3"/>
    </reaction>
</comment>
<dbReference type="InterPro" id="IPR036890">
    <property type="entry name" value="HATPase_C_sf"/>
</dbReference>
<evidence type="ECO:0000259" key="12">
    <source>
        <dbReference type="Pfam" id="PF13796"/>
    </source>
</evidence>
<dbReference type="SUPFAM" id="SSF55874">
    <property type="entry name" value="ATPase domain of HSP90 chaperone/DNA topoisomerase II/histidine kinase"/>
    <property type="match status" value="1"/>
</dbReference>
<dbReference type="GO" id="GO:0016301">
    <property type="term" value="F:kinase activity"/>
    <property type="evidence" value="ECO:0007669"/>
    <property type="project" value="UniProtKB-KW"/>
</dbReference>
<dbReference type="Pfam" id="PF13796">
    <property type="entry name" value="Sensor"/>
    <property type="match status" value="1"/>
</dbReference>
<keyword evidence="7" id="KW-0067">ATP-binding</keyword>
<evidence type="ECO:0000259" key="11">
    <source>
        <dbReference type="Pfam" id="PF07730"/>
    </source>
</evidence>
<accession>A0ABU2R538</accession>
<dbReference type="EC" id="2.7.13.3" evidence="2"/>
<evidence type="ECO:0000259" key="10">
    <source>
        <dbReference type="Pfam" id="PF02518"/>
    </source>
</evidence>
<evidence type="ECO:0000256" key="8">
    <source>
        <dbReference type="ARBA" id="ARBA00023012"/>
    </source>
</evidence>
<sequence length="457" mass="47967">MGGLTAGGEEGGRRVYERLRAGERAAGRLLAADGDGRRDEGGGVLRTFRAAGRGAALAGVSLAVSCGLFCLVLVSLCLIPLGVGLITTPPVLAVIREYALGRRLRAREWGGVRIGVAYRPLPPLAPGFAGEAGLCLALLRDPATWRDIGWLFLDCTAGVILSVLAPLVLLYPVWGAVLAAGGWRIFEDSPEWYLFVPVDSQATGLLALALGVVIGLTARWSAPAFVQAYFRLTRAVLAPSREQEMAARINRLTATREDAVDTSAAELRRIERDLHDGAQARLVAVGMDLGLIESLVERDPAKAKELLGKARQSSAEALGELRDLVRGIHPPVLAERGLVDAVRALALRLPVETEVVADVPGRAEAPVEAAAYFATSELLANAVKHAGADRIWIDLGYREGRLRISVGDIGGGGATAAKGTGLAGVERRLGTFDGVLAVSSPPGGPTLATVELPCVLS</sequence>
<evidence type="ECO:0000256" key="1">
    <source>
        <dbReference type="ARBA" id="ARBA00000085"/>
    </source>
</evidence>
<keyword evidence="6 13" id="KW-0418">Kinase</keyword>
<dbReference type="InterPro" id="IPR011712">
    <property type="entry name" value="Sig_transdc_His_kin_sub3_dim/P"/>
</dbReference>
<evidence type="ECO:0000256" key="4">
    <source>
        <dbReference type="ARBA" id="ARBA00022679"/>
    </source>
</evidence>
<dbReference type="EMBL" id="JAVRET010000060">
    <property type="protein sequence ID" value="MDT0411807.1"/>
    <property type="molecule type" value="Genomic_DNA"/>
</dbReference>
<dbReference type="Gene3D" id="3.30.565.10">
    <property type="entry name" value="Histidine kinase-like ATPase, C-terminal domain"/>
    <property type="match status" value="1"/>
</dbReference>
<evidence type="ECO:0000313" key="14">
    <source>
        <dbReference type="Proteomes" id="UP001183610"/>
    </source>
</evidence>
<proteinExistence type="predicted"/>
<keyword evidence="9" id="KW-0812">Transmembrane</keyword>
<dbReference type="Pfam" id="PF07730">
    <property type="entry name" value="HisKA_3"/>
    <property type="match status" value="1"/>
</dbReference>
<evidence type="ECO:0000256" key="9">
    <source>
        <dbReference type="SAM" id="Phobius"/>
    </source>
</evidence>
<keyword evidence="3" id="KW-0597">Phosphoprotein</keyword>
<gene>
    <name evidence="13" type="ORF">RM698_22520</name>
</gene>
<dbReference type="PANTHER" id="PTHR24421:SF10">
    <property type="entry name" value="NITRATE_NITRITE SENSOR PROTEIN NARQ"/>
    <property type="match status" value="1"/>
</dbReference>
<dbReference type="PANTHER" id="PTHR24421">
    <property type="entry name" value="NITRATE/NITRITE SENSOR PROTEIN NARX-RELATED"/>
    <property type="match status" value="1"/>
</dbReference>
<feature type="transmembrane region" description="Helical" evidence="9">
    <location>
        <begin position="55"/>
        <end position="81"/>
    </location>
</feature>
<dbReference type="Proteomes" id="UP001183610">
    <property type="component" value="Unassembled WGS sequence"/>
</dbReference>
<dbReference type="InterPro" id="IPR003594">
    <property type="entry name" value="HATPase_dom"/>
</dbReference>